<proteinExistence type="predicted"/>
<reference evidence="1 2" key="1">
    <citation type="submission" date="2017-09" db="EMBL/GenBank/DDBJ databases">
        <title>Genomic, metabolic, and phenotypic characteristics of bacterial isolates from the natural microbiome of the model nematode Caenorhabditis elegans.</title>
        <authorList>
            <person name="Zimmermann J."/>
            <person name="Obeng N."/>
            <person name="Yang W."/>
            <person name="Obeng O."/>
            <person name="Kissoyan K."/>
            <person name="Pees B."/>
            <person name="Dirksen P."/>
            <person name="Hoppner M."/>
            <person name="Franke A."/>
            <person name="Rosenstiel P."/>
            <person name="Leippe M."/>
            <person name="Dierking K."/>
            <person name="Kaleta C."/>
            <person name="Schulenburg H."/>
        </authorList>
    </citation>
    <scope>NUCLEOTIDE SEQUENCE [LARGE SCALE GENOMIC DNA]</scope>
    <source>
        <strain evidence="1 2">MYb73</strain>
    </source>
</reference>
<dbReference type="EMBL" id="CP023270">
    <property type="protein sequence ID" value="AVJ28945.1"/>
    <property type="molecule type" value="Genomic_DNA"/>
</dbReference>
<sequence length="68" mass="8083">MLLVWWPAAILRGRRVIAVLLAVFPSHLNLRAGPHILRIFDTWLQFIYCQIIRIRVFTEFRNVATHEL</sequence>
<evidence type="ECO:0000313" key="2">
    <source>
        <dbReference type="Proteomes" id="UP000239477"/>
    </source>
</evidence>
<dbReference type="AlphaFoldDB" id="A0A2S0IA76"/>
<protein>
    <submittedName>
        <fullName evidence="1">Uncharacterized protein</fullName>
    </submittedName>
</protein>
<dbReference type="Proteomes" id="UP000239477">
    <property type="component" value="Chromosome"/>
</dbReference>
<accession>A0A2S0IA76</accession>
<name>A0A2S0IA76_9BURK</name>
<organism evidence="1 2">
    <name type="scientific">Achromobacter spanius</name>
    <dbReference type="NCBI Taxonomy" id="217203"/>
    <lineage>
        <taxon>Bacteria</taxon>
        <taxon>Pseudomonadati</taxon>
        <taxon>Pseudomonadota</taxon>
        <taxon>Betaproteobacteria</taxon>
        <taxon>Burkholderiales</taxon>
        <taxon>Alcaligenaceae</taxon>
        <taxon>Achromobacter</taxon>
    </lineage>
</organism>
<gene>
    <name evidence="1" type="ORF">CLM73_18495</name>
</gene>
<keyword evidence="2" id="KW-1185">Reference proteome</keyword>
<evidence type="ECO:0000313" key="1">
    <source>
        <dbReference type="EMBL" id="AVJ28945.1"/>
    </source>
</evidence>